<dbReference type="OrthoDB" id="9774037at2"/>
<protein>
    <submittedName>
        <fullName evidence="1">DUF based on E. rectale Gene description</fullName>
    </submittedName>
</protein>
<gene>
    <name evidence="1" type="ORF">ERS852502_00790</name>
</gene>
<accession>A0A174ZHW3</accession>
<evidence type="ECO:0000313" key="2">
    <source>
        <dbReference type="Proteomes" id="UP000078383"/>
    </source>
</evidence>
<dbReference type="EMBL" id="CZBX01000003">
    <property type="protein sequence ID" value="CUQ83858.1"/>
    <property type="molecule type" value="Genomic_DNA"/>
</dbReference>
<name>A0A174ZHW3_9FIRM</name>
<dbReference type="Proteomes" id="UP000078383">
    <property type="component" value="Unassembled WGS sequence"/>
</dbReference>
<dbReference type="Pfam" id="PF12997">
    <property type="entry name" value="DUF3881"/>
    <property type="match status" value="1"/>
</dbReference>
<dbReference type="InterPro" id="IPR024541">
    <property type="entry name" value="DUF3881"/>
</dbReference>
<organism evidence="1 2">
    <name type="scientific">[Ruminococcus] torques</name>
    <dbReference type="NCBI Taxonomy" id="33039"/>
    <lineage>
        <taxon>Bacteria</taxon>
        <taxon>Bacillati</taxon>
        <taxon>Bacillota</taxon>
        <taxon>Clostridia</taxon>
        <taxon>Lachnospirales</taxon>
        <taxon>Lachnospiraceae</taxon>
        <taxon>Mediterraneibacter</taxon>
    </lineage>
</organism>
<dbReference type="RefSeq" id="WP_055171297.1">
    <property type="nucleotide sequence ID" value="NZ_CZBX01000003.1"/>
</dbReference>
<dbReference type="AlphaFoldDB" id="A0A174ZHW3"/>
<sequence>MHQYLKAIGFENIQTRKDLKKLLKEVEENFTHQTIVSYRPGEDFCEFQKEFGQDVGITLCGELDDEEHFEAAYYFPYFEGSGVTTYAEIDVQRKIEKEQYVGLCEDSKIGISLIFTLQNGVEYMREKQAGLAKDVQTSVTFSGLAQGGMILLPVNKNEQQILNEKRASDTRRELMNAARKGDQAAIETLTFDDMDLYSKVSKRLANEDVFSIVDTYFMPFGAECDMYSIMGEILAVRERINRMTGVRLYQMRLNVNELTFDVCVPADSVMGEPEIGRRFKGTIWLQGYINF</sequence>
<reference evidence="1 2" key="1">
    <citation type="submission" date="2015-09" db="EMBL/GenBank/DDBJ databases">
        <authorList>
            <consortium name="Pathogen Informatics"/>
        </authorList>
    </citation>
    <scope>NUCLEOTIDE SEQUENCE [LARGE SCALE GENOMIC DNA]</scope>
    <source>
        <strain evidence="1 2">2789STDY5834889</strain>
    </source>
</reference>
<proteinExistence type="predicted"/>
<evidence type="ECO:0000313" key="1">
    <source>
        <dbReference type="EMBL" id="CUQ83858.1"/>
    </source>
</evidence>